<keyword evidence="2" id="KW-1185">Reference proteome</keyword>
<organism evidence="1 2">
    <name type="scientific">Corynebacterium mycetoides</name>
    <dbReference type="NCBI Taxonomy" id="38302"/>
    <lineage>
        <taxon>Bacteria</taxon>
        <taxon>Bacillati</taxon>
        <taxon>Actinomycetota</taxon>
        <taxon>Actinomycetes</taxon>
        <taxon>Mycobacteriales</taxon>
        <taxon>Corynebacteriaceae</taxon>
        <taxon>Corynebacterium</taxon>
    </lineage>
</organism>
<name>A0A1G9LTP3_9CORY</name>
<reference evidence="2" key="1">
    <citation type="submission" date="2016-10" db="EMBL/GenBank/DDBJ databases">
        <authorList>
            <person name="Varghese N."/>
            <person name="Submissions S."/>
        </authorList>
    </citation>
    <scope>NUCLEOTIDE SEQUENCE [LARGE SCALE GENOMIC DNA]</scope>
    <source>
        <strain evidence="2">DSM 20632</strain>
    </source>
</reference>
<sequence>MAVSHPCSIFLGMTNSIETRHPLALDDLNTIIRHPRSLARPSAAWRPPVKDLPAPDSGPHLSAAVTRRRVGPRARARIQGWGEPHVPAYLIELRFTDASGALVDPHLTEAWVRALVTDNHAGSVHEIASPRAVTYVWLVDGSFTPVSSPASMFDGMTAA</sequence>
<protein>
    <submittedName>
        <fullName evidence="1">Uncharacterized protein</fullName>
    </submittedName>
</protein>
<dbReference type="STRING" id="38302.SAMN04488535_0305"/>
<dbReference type="Proteomes" id="UP000199350">
    <property type="component" value="Chromosome I"/>
</dbReference>
<proteinExistence type="predicted"/>
<evidence type="ECO:0000313" key="2">
    <source>
        <dbReference type="Proteomes" id="UP000199350"/>
    </source>
</evidence>
<dbReference type="OrthoDB" id="4421601at2"/>
<evidence type="ECO:0000313" key="1">
    <source>
        <dbReference type="EMBL" id="SDL65380.1"/>
    </source>
</evidence>
<gene>
    <name evidence="1" type="ORF">SAMN04488535_0305</name>
</gene>
<dbReference type="AlphaFoldDB" id="A0A1G9LTP3"/>
<dbReference type="EMBL" id="LT629700">
    <property type="protein sequence ID" value="SDL65380.1"/>
    <property type="molecule type" value="Genomic_DNA"/>
</dbReference>
<accession>A0A1G9LTP3</accession>